<dbReference type="EMBL" id="MU866160">
    <property type="protein sequence ID" value="KAK4177573.1"/>
    <property type="molecule type" value="Genomic_DNA"/>
</dbReference>
<name>A0AAN6W8Z2_9PEZI</name>
<comment type="caution">
    <text evidence="1">The sequence shown here is derived from an EMBL/GenBank/DDBJ whole genome shotgun (WGS) entry which is preliminary data.</text>
</comment>
<organism evidence="1 2">
    <name type="scientific">Triangularia setosa</name>
    <dbReference type="NCBI Taxonomy" id="2587417"/>
    <lineage>
        <taxon>Eukaryota</taxon>
        <taxon>Fungi</taxon>
        <taxon>Dikarya</taxon>
        <taxon>Ascomycota</taxon>
        <taxon>Pezizomycotina</taxon>
        <taxon>Sordariomycetes</taxon>
        <taxon>Sordariomycetidae</taxon>
        <taxon>Sordariales</taxon>
        <taxon>Podosporaceae</taxon>
        <taxon>Triangularia</taxon>
    </lineage>
</organism>
<protein>
    <submittedName>
        <fullName evidence="1">Uncharacterized protein</fullName>
    </submittedName>
</protein>
<reference evidence="1" key="2">
    <citation type="submission" date="2023-05" db="EMBL/GenBank/DDBJ databases">
        <authorList>
            <consortium name="Lawrence Berkeley National Laboratory"/>
            <person name="Steindorff A."/>
            <person name="Hensen N."/>
            <person name="Bonometti L."/>
            <person name="Westerberg I."/>
            <person name="Brannstrom I.O."/>
            <person name="Guillou S."/>
            <person name="Cros-Aarteil S."/>
            <person name="Calhoun S."/>
            <person name="Haridas S."/>
            <person name="Kuo A."/>
            <person name="Mondo S."/>
            <person name="Pangilinan J."/>
            <person name="Riley R."/>
            <person name="Labutti K."/>
            <person name="Andreopoulos B."/>
            <person name="Lipzen A."/>
            <person name="Chen C."/>
            <person name="Yanf M."/>
            <person name="Daum C."/>
            <person name="Ng V."/>
            <person name="Clum A."/>
            <person name="Ohm R."/>
            <person name="Martin F."/>
            <person name="Silar P."/>
            <person name="Natvig D."/>
            <person name="Lalanne C."/>
            <person name="Gautier V."/>
            <person name="Ament-Velasquez S.L."/>
            <person name="Kruys A."/>
            <person name="Hutchinson M.I."/>
            <person name="Powell A.J."/>
            <person name="Barry K."/>
            <person name="Miller A.N."/>
            <person name="Grigoriev I.V."/>
            <person name="Debuchy R."/>
            <person name="Gladieux P."/>
            <person name="Thoren M.H."/>
            <person name="Johannesson H."/>
        </authorList>
    </citation>
    <scope>NUCLEOTIDE SEQUENCE</scope>
    <source>
        <strain evidence="1">CBS 892.96</strain>
    </source>
</reference>
<dbReference type="AlphaFoldDB" id="A0AAN6W8Z2"/>
<reference evidence="1" key="1">
    <citation type="journal article" date="2023" name="Mol. Phylogenet. Evol.">
        <title>Genome-scale phylogeny and comparative genomics of the fungal order Sordariales.</title>
        <authorList>
            <person name="Hensen N."/>
            <person name="Bonometti L."/>
            <person name="Westerberg I."/>
            <person name="Brannstrom I.O."/>
            <person name="Guillou S."/>
            <person name="Cros-Aarteil S."/>
            <person name="Calhoun S."/>
            <person name="Haridas S."/>
            <person name="Kuo A."/>
            <person name="Mondo S."/>
            <person name="Pangilinan J."/>
            <person name="Riley R."/>
            <person name="LaButti K."/>
            <person name="Andreopoulos B."/>
            <person name="Lipzen A."/>
            <person name="Chen C."/>
            <person name="Yan M."/>
            <person name="Daum C."/>
            <person name="Ng V."/>
            <person name="Clum A."/>
            <person name="Steindorff A."/>
            <person name="Ohm R.A."/>
            <person name="Martin F."/>
            <person name="Silar P."/>
            <person name="Natvig D.O."/>
            <person name="Lalanne C."/>
            <person name="Gautier V."/>
            <person name="Ament-Velasquez S.L."/>
            <person name="Kruys A."/>
            <person name="Hutchinson M.I."/>
            <person name="Powell A.J."/>
            <person name="Barry K."/>
            <person name="Miller A.N."/>
            <person name="Grigoriev I.V."/>
            <person name="Debuchy R."/>
            <person name="Gladieux P."/>
            <person name="Hiltunen Thoren M."/>
            <person name="Johannesson H."/>
        </authorList>
    </citation>
    <scope>NUCLEOTIDE SEQUENCE</scope>
    <source>
        <strain evidence="1">CBS 892.96</strain>
    </source>
</reference>
<evidence type="ECO:0000313" key="1">
    <source>
        <dbReference type="EMBL" id="KAK4177573.1"/>
    </source>
</evidence>
<evidence type="ECO:0000313" key="2">
    <source>
        <dbReference type="Proteomes" id="UP001302321"/>
    </source>
</evidence>
<sequence length="306" mass="33618">MPRTMHDAAQYIPAEARAGRSLSHQQARADLITSFAGVRTQANCRFDIAWSLAMTEDVWNGRARSTSNMICYRSSSELSIYCAARNPSSRCRWAREMVCRGQLQTPGPSFQHPWHLCSAADWAQGDVTLERRDVAPSDRYVVSCGIGPKGLPSIRALCVIVARWHTSCLSSTTAQQVAAGEGCHLESRVRVRQTPPKTPGDGTPFRQCVALGSGLTSFVDQVRNEQKNIMLINTPNRGIGNGDLPLHYRRHHLPAPQTHPANAASIGARGAVVHIVYGQHHLQLVYAGLGRPLVSGRKLYHLWLGS</sequence>
<gene>
    <name evidence="1" type="ORF">QBC36DRAFT_309967</name>
</gene>
<proteinExistence type="predicted"/>
<dbReference type="Proteomes" id="UP001302321">
    <property type="component" value="Unassembled WGS sequence"/>
</dbReference>
<keyword evidence="2" id="KW-1185">Reference proteome</keyword>
<accession>A0AAN6W8Z2</accession>